<gene>
    <name evidence="1" type="ORF">Slin15195_G119920</name>
</gene>
<protein>
    <submittedName>
        <fullName evidence="1">Uncharacterized protein</fullName>
    </submittedName>
</protein>
<proteinExistence type="predicted"/>
<reference evidence="1" key="1">
    <citation type="submission" date="2022-06" db="EMBL/GenBank/DDBJ databases">
        <title>Complete genome sequences of two strains of the flax pathogen Septoria linicola.</title>
        <authorList>
            <person name="Lapalu N."/>
            <person name="Simon A."/>
            <person name="Demenou B."/>
            <person name="Paumier D."/>
            <person name="Guillot M.-P."/>
            <person name="Gout L."/>
            <person name="Valade R."/>
        </authorList>
    </citation>
    <scope>NUCLEOTIDE SEQUENCE</scope>
    <source>
        <strain evidence="1">SE15195</strain>
    </source>
</reference>
<dbReference type="EMBL" id="CP099428">
    <property type="protein sequence ID" value="USW58673.1"/>
    <property type="molecule type" value="Genomic_DNA"/>
</dbReference>
<accession>A0A9Q9B496</accession>
<keyword evidence="2" id="KW-1185">Reference proteome</keyword>
<dbReference type="AlphaFoldDB" id="A0A9Q9B496"/>
<organism evidence="1 2">
    <name type="scientific">Septoria linicola</name>
    <dbReference type="NCBI Taxonomy" id="215465"/>
    <lineage>
        <taxon>Eukaryota</taxon>
        <taxon>Fungi</taxon>
        <taxon>Dikarya</taxon>
        <taxon>Ascomycota</taxon>
        <taxon>Pezizomycotina</taxon>
        <taxon>Dothideomycetes</taxon>
        <taxon>Dothideomycetidae</taxon>
        <taxon>Mycosphaerellales</taxon>
        <taxon>Mycosphaerellaceae</taxon>
        <taxon>Septoria</taxon>
    </lineage>
</organism>
<sequence length="141" mass="15670">MALHVSAPPRKELPVIARAPRETVYGAAKEVLEVDVTGRRLTGRLFHKLYDHKKADPIVTIMGDTADNPRSFARSINAAKKVNGKTTKLELIGSPFINNDILPTLLKHFPHLEELPLVECDQYDFNCAVSASRNAFDYLAS</sequence>
<evidence type="ECO:0000313" key="2">
    <source>
        <dbReference type="Proteomes" id="UP001056384"/>
    </source>
</evidence>
<name>A0A9Q9B496_9PEZI</name>
<evidence type="ECO:0000313" key="1">
    <source>
        <dbReference type="EMBL" id="USW58673.1"/>
    </source>
</evidence>
<dbReference type="Proteomes" id="UP001056384">
    <property type="component" value="Chromosome 11"/>
</dbReference>